<evidence type="ECO:0000313" key="3">
    <source>
        <dbReference type="Proteomes" id="UP000054630"/>
    </source>
</evidence>
<reference evidence="2 3" key="1">
    <citation type="submission" date="2015-01" db="EMBL/GenBank/DDBJ databases">
        <title>Evolution of Trichinella species and genotypes.</title>
        <authorList>
            <person name="Korhonen P.K."/>
            <person name="Edoardo P."/>
            <person name="Giuseppe L.R."/>
            <person name="Gasser R.B."/>
        </authorList>
    </citation>
    <scope>NUCLEOTIDE SEQUENCE [LARGE SCALE GENOMIC DNA]</scope>
    <source>
        <strain evidence="2">ISS37</strain>
    </source>
</reference>
<name>A0A0V0SCS2_9BILA</name>
<comment type="caution">
    <text evidence="2">The sequence shown here is derived from an EMBL/GenBank/DDBJ whole genome shotgun (WGS) entry which is preliminary data.</text>
</comment>
<dbReference type="Proteomes" id="UP000054630">
    <property type="component" value="Unassembled WGS sequence"/>
</dbReference>
<evidence type="ECO:0000256" key="1">
    <source>
        <dbReference type="SAM" id="MobiDB-lite"/>
    </source>
</evidence>
<protein>
    <submittedName>
        <fullName evidence="2">Uncharacterized protein</fullName>
    </submittedName>
</protein>
<sequence>MNVPCRFRSVPSLRAAEIGQPPPGQWPLKSSSSTCGIGSSSSSGRPRTTRPEPTQSLSGITSSVRFEYDTPAAVVGRRKQPSLLLVQVPWCRAERPSVNVPPVLLCIRRVCLSVQTWANTNVELAWLLFWSLAVDVSVPVGTVTTISYTMLCLG</sequence>
<keyword evidence="3" id="KW-1185">Reference proteome</keyword>
<accession>A0A0V0SCS2</accession>
<evidence type="ECO:0000313" key="2">
    <source>
        <dbReference type="EMBL" id="KRX24475.1"/>
    </source>
</evidence>
<organism evidence="2 3">
    <name type="scientific">Trichinella nelsoni</name>
    <dbReference type="NCBI Taxonomy" id="6336"/>
    <lineage>
        <taxon>Eukaryota</taxon>
        <taxon>Metazoa</taxon>
        <taxon>Ecdysozoa</taxon>
        <taxon>Nematoda</taxon>
        <taxon>Enoplea</taxon>
        <taxon>Dorylaimia</taxon>
        <taxon>Trichinellida</taxon>
        <taxon>Trichinellidae</taxon>
        <taxon>Trichinella</taxon>
    </lineage>
</organism>
<dbReference type="EMBL" id="JYDL01000017">
    <property type="protein sequence ID" value="KRX24475.1"/>
    <property type="molecule type" value="Genomic_DNA"/>
</dbReference>
<proteinExistence type="predicted"/>
<dbReference type="AlphaFoldDB" id="A0A0V0SCS2"/>
<feature type="region of interest" description="Disordered" evidence="1">
    <location>
        <begin position="14"/>
        <end position="62"/>
    </location>
</feature>
<gene>
    <name evidence="2" type="ORF">T07_11969</name>
</gene>
<feature type="compositionally biased region" description="Low complexity" evidence="1">
    <location>
        <begin position="30"/>
        <end position="56"/>
    </location>
</feature>